<sequence>MSSSQMFQSGKAHGEGEAQAGQWTRSVQDAASSVRDMASDTMQSAKESQQHAAGFLQQTGVQVKQMAQDAAGAVKNAVGMGNADAGSGGGGATTTTSTNTNQAPQDLLL</sequence>
<dbReference type="OrthoDB" id="1894923at2759"/>
<proteinExistence type="predicted"/>
<dbReference type="EnsemblPlants" id="Ma01_t04770.1">
    <property type="protein sequence ID" value="Ma01_p04770.1"/>
    <property type="gene ID" value="Ma01_g04770"/>
</dbReference>
<feature type="region of interest" description="Disordered" evidence="1">
    <location>
        <begin position="1"/>
        <end position="53"/>
    </location>
</feature>
<reference evidence="2" key="1">
    <citation type="submission" date="2021-03" db="EMBL/GenBank/DDBJ databases">
        <authorList>
            <consortium name="Genoscope - CEA"/>
            <person name="William W."/>
        </authorList>
    </citation>
    <scope>NUCLEOTIDE SEQUENCE</scope>
    <source>
        <strain evidence="2">Doubled-haploid Pahang</strain>
    </source>
</reference>
<dbReference type="EMBL" id="HG996466">
    <property type="protein sequence ID" value="CAG1858567.1"/>
    <property type="molecule type" value="Genomic_DNA"/>
</dbReference>
<name>A0A804HQB5_MUSAM</name>
<dbReference type="OMA" id="EQMINMA"/>
<dbReference type="PANTHER" id="PTHR34191:SF20">
    <property type="entry name" value="LATE EMBRYOGENESIS ABUNDANT PROTEIN (LEA) FAMILY PROTEIN"/>
    <property type="match status" value="1"/>
</dbReference>
<feature type="compositionally biased region" description="Polar residues" evidence="1">
    <location>
        <begin position="21"/>
        <end position="31"/>
    </location>
</feature>
<evidence type="ECO:0000313" key="2">
    <source>
        <dbReference type="EMBL" id="CAG1858567.1"/>
    </source>
</evidence>
<dbReference type="Gramene" id="Ma01_t04770.1">
    <property type="protein sequence ID" value="Ma01_p04770.1"/>
    <property type="gene ID" value="Ma01_g04770"/>
</dbReference>
<evidence type="ECO:0000256" key="1">
    <source>
        <dbReference type="SAM" id="MobiDB-lite"/>
    </source>
</evidence>
<feature type="region of interest" description="Disordered" evidence="1">
    <location>
        <begin position="78"/>
        <end position="109"/>
    </location>
</feature>
<dbReference type="PANTHER" id="PTHR34191">
    <property type="entry name" value="LATE EMBRYOGENESIS ABUNDANT PROTEIN (LEA) FAMILY PROTEIN"/>
    <property type="match status" value="1"/>
</dbReference>
<organism evidence="3 4">
    <name type="scientific">Musa acuminata subsp. malaccensis</name>
    <name type="common">Wild banana</name>
    <name type="synonym">Musa malaccensis</name>
    <dbReference type="NCBI Taxonomy" id="214687"/>
    <lineage>
        <taxon>Eukaryota</taxon>
        <taxon>Viridiplantae</taxon>
        <taxon>Streptophyta</taxon>
        <taxon>Embryophyta</taxon>
        <taxon>Tracheophyta</taxon>
        <taxon>Spermatophyta</taxon>
        <taxon>Magnoliopsida</taxon>
        <taxon>Liliopsida</taxon>
        <taxon>Zingiberales</taxon>
        <taxon>Musaceae</taxon>
        <taxon>Musa</taxon>
    </lineage>
</organism>
<dbReference type="AlphaFoldDB" id="A0A804HQB5"/>
<dbReference type="Proteomes" id="UP000012960">
    <property type="component" value="Unplaced"/>
</dbReference>
<accession>A0A804HQB5</accession>
<reference evidence="3" key="2">
    <citation type="submission" date="2021-05" db="UniProtKB">
        <authorList>
            <consortium name="EnsemblPlants"/>
        </authorList>
    </citation>
    <scope>IDENTIFICATION</scope>
    <source>
        <strain evidence="3">subsp. malaccensis</strain>
    </source>
</reference>
<dbReference type="InParanoid" id="A0A804HQB5"/>
<evidence type="ECO:0000313" key="3">
    <source>
        <dbReference type="EnsemblPlants" id="Ma01_p04770.1"/>
    </source>
</evidence>
<protein>
    <submittedName>
        <fullName evidence="2">(wild Malaysian banana) hypothetical protein</fullName>
    </submittedName>
</protein>
<feature type="compositionally biased region" description="Polar residues" evidence="1">
    <location>
        <begin position="40"/>
        <end position="53"/>
    </location>
</feature>
<dbReference type="InterPro" id="IPR039624">
    <property type="entry name" value="LEA1/2/D7/KIN2"/>
</dbReference>
<gene>
    <name evidence="2" type="ORF">GSMUA_288620.1</name>
</gene>
<keyword evidence="4" id="KW-1185">Reference proteome</keyword>
<evidence type="ECO:0000313" key="4">
    <source>
        <dbReference type="Proteomes" id="UP000012960"/>
    </source>
</evidence>